<organism evidence="1 2">
    <name type="scientific">Spraguea lophii (strain 42_110)</name>
    <name type="common">Microsporidian parasite</name>
    <dbReference type="NCBI Taxonomy" id="1358809"/>
    <lineage>
        <taxon>Eukaryota</taxon>
        <taxon>Fungi</taxon>
        <taxon>Fungi incertae sedis</taxon>
        <taxon>Microsporidia</taxon>
        <taxon>Spragueidae</taxon>
        <taxon>Spraguea</taxon>
    </lineage>
</organism>
<accession>S7XSS3</accession>
<dbReference type="VEuPathDB" id="MicrosporidiaDB:SLOPH_943"/>
<dbReference type="EMBL" id="ATCN01000459">
    <property type="protein sequence ID" value="EPR78978.1"/>
    <property type="molecule type" value="Genomic_DNA"/>
</dbReference>
<protein>
    <submittedName>
        <fullName evidence="1">Uncharacterized protein</fullName>
    </submittedName>
</protein>
<dbReference type="AlphaFoldDB" id="S7XSS3"/>
<dbReference type="InParanoid" id="S7XSS3"/>
<sequence length="129" mass="15018">MKDETGKIVSYDQVYVVGIRFKAIIEFSGGRFVDTYIKFTSPYGQVPYSDIIKNDEFEYNFEFNGIIHTEALMGETTIEDLNDDTIRIRPTDADTTFDMVDFNKTPIYIKISNFYKKGYVYYEDSTGKE</sequence>
<evidence type="ECO:0000313" key="2">
    <source>
        <dbReference type="Proteomes" id="UP000014978"/>
    </source>
</evidence>
<gene>
    <name evidence="1" type="ORF">SLOPH_943</name>
</gene>
<comment type="caution">
    <text evidence="1">The sequence shown here is derived from an EMBL/GenBank/DDBJ whole genome shotgun (WGS) entry which is preliminary data.</text>
</comment>
<name>S7XSS3_SPRLO</name>
<dbReference type="HOGENOM" id="CLU_1950206_0_0_1"/>
<evidence type="ECO:0000313" key="1">
    <source>
        <dbReference type="EMBL" id="EPR78978.1"/>
    </source>
</evidence>
<reference evidence="2" key="1">
    <citation type="journal article" date="2013" name="PLoS Genet.">
        <title>The genome of Spraguea lophii and the basis of host-microsporidian interactions.</title>
        <authorList>
            <person name="Campbell S.E."/>
            <person name="Williams T.A."/>
            <person name="Yousuf A."/>
            <person name="Soanes D.M."/>
            <person name="Paszkiewicz K.H."/>
            <person name="Williams B.A.P."/>
        </authorList>
    </citation>
    <scope>NUCLEOTIDE SEQUENCE [LARGE SCALE GENOMIC DNA]</scope>
    <source>
        <strain evidence="2">42_110</strain>
    </source>
</reference>
<keyword evidence="2" id="KW-1185">Reference proteome</keyword>
<dbReference type="Proteomes" id="UP000014978">
    <property type="component" value="Unassembled WGS sequence"/>
</dbReference>
<proteinExistence type="predicted"/>